<reference evidence="1 2" key="1">
    <citation type="submission" date="2019-02" db="EMBL/GenBank/DDBJ databases">
        <title>Kribbella capetownensis sp. nov. and Kribbella speibonae sp. nov., isolated from soil.</title>
        <authorList>
            <person name="Curtis S.M."/>
            <person name="Norton I."/>
            <person name="Everest G.J."/>
            <person name="Meyers P.R."/>
        </authorList>
    </citation>
    <scope>NUCLEOTIDE SEQUENCE [LARGE SCALE GENOMIC DNA]</scope>
    <source>
        <strain evidence="1 2">DSM 27082</strain>
    </source>
</reference>
<sequence>MPAVSIELTQWQDSWTRDFEELAELIRGAAGPSVVRVDHIGSTSVPGMTAKDVIDVQVIVRRLPDQQLEDGLLAAGFTRSPGAHELRDHVPESWEGDPSAWDKRVFRPPADTRPGNVHVRIAGRPNERYALLFREFLTADPRTRAAWALFKQRLAAAVGDLNPYGQIKDPASDVLMAAAERWASETGWHPPAETPPGY</sequence>
<dbReference type="InterPro" id="IPR043519">
    <property type="entry name" value="NT_sf"/>
</dbReference>
<keyword evidence="2" id="KW-1185">Reference proteome</keyword>
<dbReference type="AlphaFoldDB" id="A0A4R0IDW0"/>
<organism evidence="1 2">
    <name type="scientific">Kribbella sindirgiensis</name>
    <dbReference type="NCBI Taxonomy" id="1124744"/>
    <lineage>
        <taxon>Bacteria</taxon>
        <taxon>Bacillati</taxon>
        <taxon>Actinomycetota</taxon>
        <taxon>Actinomycetes</taxon>
        <taxon>Propionibacteriales</taxon>
        <taxon>Kribbellaceae</taxon>
        <taxon>Kribbella</taxon>
    </lineage>
</organism>
<name>A0A4R0IDW0_9ACTN</name>
<protein>
    <submittedName>
        <fullName evidence="1">GrpB family protein</fullName>
    </submittedName>
</protein>
<evidence type="ECO:0000313" key="2">
    <source>
        <dbReference type="Proteomes" id="UP000292695"/>
    </source>
</evidence>
<dbReference type="PANTHER" id="PTHR34822:SF1">
    <property type="entry name" value="GRPB FAMILY PROTEIN"/>
    <property type="match status" value="1"/>
</dbReference>
<dbReference type="InterPro" id="IPR007344">
    <property type="entry name" value="GrpB/CoaE"/>
</dbReference>
<dbReference type="Gene3D" id="3.30.460.10">
    <property type="entry name" value="Beta Polymerase, domain 2"/>
    <property type="match status" value="1"/>
</dbReference>
<dbReference type="PANTHER" id="PTHR34822">
    <property type="entry name" value="GRPB DOMAIN PROTEIN (AFU_ORTHOLOGUE AFUA_1G01530)"/>
    <property type="match status" value="1"/>
</dbReference>
<dbReference type="EMBL" id="SJKA01000007">
    <property type="protein sequence ID" value="TCC31383.1"/>
    <property type="molecule type" value="Genomic_DNA"/>
</dbReference>
<gene>
    <name evidence="1" type="ORF">E0H50_22185</name>
</gene>
<dbReference type="OrthoDB" id="9799092at2"/>
<dbReference type="Pfam" id="PF04229">
    <property type="entry name" value="GrpB"/>
    <property type="match status" value="1"/>
</dbReference>
<evidence type="ECO:0000313" key="1">
    <source>
        <dbReference type="EMBL" id="TCC31383.1"/>
    </source>
</evidence>
<comment type="caution">
    <text evidence="1">The sequence shown here is derived from an EMBL/GenBank/DDBJ whole genome shotgun (WGS) entry which is preliminary data.</text>
</comment>
<dbReference type="Proteomes" id="UP000292695">
    <property type="component" value="Unassembled WGS sequence"/>
</dbReference>
<proteinExistence type="predicted"/>
<accession>A0A4R0IDW0</accession>
<dbReference type="SUPFAM" id="SSF81301">
    <property type="entry name" value="Nucleotidyltransferase"/>
    <property type="match status" value="1"/>
</dbReference>